<dbReference type="Proteomes" id="UP001208794">
    <property type="component" value="Unassembled WGS sequence"/>
</dbReference>
<accession>A0ABT3M696</accession>
<organism evidence="1 2">
    <name type="scientific">Leptospira paudalimensis</name>
    <dbReference type="NCBI Taxonomy" id="2950024"/>
    <lineage>
        <taxon>Bacteria</taxon>
        <taxon>Pseudomonadati</taxon>
        <taxon>Spirochaetota</taxon>
        <taxon>Spirochaetia</taxon>
        <taxon>Leptospirales</taxon>
        <taxon>Leptospiraceae</taxon>
        <taxon>Leptospira</taxon>
    </lineage>
</organism>
<evidence type="ECO:0000313" key="2">
    <source>
        <dbReference type="Proteomes" id="UP001208794"/>
    </source>
</evidence>
<sequence length="494" mass="58579">MRILIDTNILIHFEDHKHVSEEFYRFYKHAIKNHCRLLVHPSVSEDLSNDSNLDRQKIITAKLEKYEKLENPAEPDQEFYNLYKPKNSHDKIDAKLIYQAVKGYIELLITEDTRILKTAKNFKIESRVKNIKEGLDFLIETFRFDIPTHPILSHGSVREIIERKNETFFDSLRQGYKKFDLWLDECAKQDRLAYYLIIEEKLSALLIYKKETPFDHKIKDIYEDVLKICTFKVGETNFGNKIGELFLSKMFAFCIEAKINYLYLTVYPEHDRLIRLLELYGFVNSHSNGNGEFIMIREMKKPENTESSNENSSIQHPYYSDNFRYSKFIVPIEEIYSESLFKDSRLREAKLFDKESINEIQGNTIQKAYICNSRVKLEKKDLIFFYISRTIKKASPIGIVDSYHRVSEMSELASLVTKRTVYPINDLQRQLEEKKTLTVILFRLITYMKTPLPYQELKSLNSCRNNLTTITRLTEEDYSKIKNKGFFDERYIIN</sequence>
<dbReference type="EMBL" id="JAMQPR010000001">
    <property type="protein sequence ID" value="MCW7503898.1"/>
    <property type="molecule type" value="Genomic_DNA"/>
</dbReference>
<reference evidence="1 2" key="1">
    <citation type="submission" date="2022-06" db="EMBL/GenBank/DDBJ databases">
        <title>Leptospira isolates from biofilms formed at urban environments.</title>
        <authorList>
            <person name="Ribeiro P.S."/>
            <person name="Sousa T."/>
            <person name="Carvalho N."/>
            <person name="Aburjaile F."/>
            <person name="Neves F."/>
            <person name="Oliveira D."/>
            <person name="Blanco L."/>
            <person name="Lima J."/>
            <person name="Costa F."/>
            <person name="Brenig B."/>
            <person name="Soares S."/>
            <person name="Ramos R."/>
            <person name="Goes-Neto A."/>
            <person name="Matiuzzi M."/>
            <person name="Azevedo V."/>
            <person name="Ristow P."/>
        </authorList>
    </citation>
    <scope>NUCLEOTIDE SEQUENCE [LARGE SCALE GENOMIC DNA]</scope>
    <source>
        <strain evidence="1 2">VSF14</strain>
    </source>
</reference>
<evidence type="ECO:0000313" key="1">
    <source>
        <dbReference type="EMBL" id="MCW7503898.1"/>
    </source>
</evidence>
<dbReference type="Gene3D" id="3.40.630.30">
    <property type="match status" value="1"/>
</dbReference>
<protein>
    <recommendedName>
        <fullName evidence="3">N-acetyltransferase domain-containing protein</fullName>
    </recommendedName>
</protein>
<gene>
    <name evidence="1" type="ORF">ND855_07160</name>
</gene>
<evidence type="ECO:0008006" key="3">
    <source>
        <dbReference type="Google" id="ProtNLM"/>
    </source>
</evidence>
<dbReference type="RefSeq" id="WP_265357773.1">
    <property type="nucleotide sequence ID" value="NZ_JAMQPR010000001.1"/>
</dbReference>
<comment type="caution">
    <text evidence="1">The sequence shown here is derived from an EMBL/GenBank/DDBJ whole genome shotgun (WGS) entry which is preliminary data.</text>
</comment>
<keyword evidence="2" id="KW-1185">Reference proteome</keyword>
<name>A0ABT3M696_9LEPT</name>
<dbReference type="SUPFAM" id="SSF88723">
    <property type="entry name" value="PIN domain-like"/>
    <property type="match status" value="1"/>
</dbReference>
<dbReference type="InterPro" id="IPR029060">
    <property type="entry name" value="PIN-like_dom_sf"/>
</dbReference>
<dbReference type="InterPro" id="IPR016181">
    <property type="entry name" value="Acyl_CoA_acyltransferase"/>
</dbReference>
<dbReference type="SUPFAM" id="SSF55729">
    <property type="entry name" value="Acyl-CoA N-acyltransferases (Nat)"/>
    <property type="match status" value="1"/>
</dbReference>
<proteinExistence type="predicted"/>